<dbReference type="InterPro" id="IPR001932">
    <property type="entry name" value="PPM-type_phosphatase-like_dom"/>
</dbReference>
<keyword evidence="6" id="KW-0963">Cytoplasm</keyword>
<evidence type="ECO:0000313" key="9">
    <source>
        <dbReference type="Proteomes" id="UP000076532"/>
    </source>
</evidence>
<dbReference type="PRINTS" id="PR01161">
    <property type="entry name" value="TUBULIN"/>
</dbReference>
<sequence>MKPAANLERISGHYNEIGANKYVPRAVLIELESGTMASVCSGPLGHLFRPDNFVFGQSGAGNNWAKGPLAKPQSVMLDRKRGWRADVVKFQPSPTTRTQDRYVAQQLDFHGHSWTLAGVFDGHLGDITAEHPLEDPDFISDLLPRAMTSFDDAIAGDVLDLFPGGLAGLANLSDDNIRHIINDIHTGGANFRKARLCMYGTTALVALVDPDHKNLWVANLGDCAAVMVTQTGSEEWKTELLTTDHDGPKR</sequence>
<dbReference type="AlphaFoldDB" id="A0A166F243"/>
<keyword evidence="9" id="KW-1185">Reference proteome</keyword>
<dbReference type="OrthoDB" id="420076at2759"/>
<keyword evidence="3" id="KW-0493">Microtubule</keyword>
<dbReference type="PANTHER" id="PTHR36527">
    <property type="entry name" value="OS01G0282866 PROTEIN"/>
    <property type="match status" value="1"/>
</dbReference>
<keyword evidence="6" id="KW-0206">Cytoskeleton</keyword>
<evidence type="ECO:0000259" key="7">
    <source>
        <dbReference type="PROSITE" id="PS51746"/>
    </source>
</evidence>
<dbReference type="InterPro" id="IPR036457">
    <property type="entry name" value="PPM-type-like_dom_sf"/>
</dbReference>
<dbReference type="PANTHER" id="PTHR36527:SF3">
    <property type="entry name" value="OS01G0282866 PROTEIN"/>
    <property type="match status" value="1"/>
</dbReference>
<dbReference type="STRING" id="436010.A0A166F243"/>
<dbReference type="Proteomes" id="UP000076532">
    <property type="component" value="Unassembled WGS sequence"/>
</dbReference>
<comment type="similarity">
    <text evidence="2">Belongs to the tubulin family.</text>
</comment>
<reference evidence="8 9" key="1">
    <citation type="journal article" date="2016" name="Mol. Biol. Evol.">
        <title>Comparative Genomics of Early-Diverging Mushroom-Forming Fungi Provides Insights into the Origins of Lignocellulose Decay Capabilities.</title>
        <authorList>
            <person name="Nagy L.G."/>
            <person name="Riley R."/>
            <person name="Tritt A."/>
            <person name="Adam C."/>
            <person name="Daum C."/>
            <person name="Floudas D."/>
            <person name="Sun H."/>
            <person name="Yadav J.S."/>
            <person name="Pangilinan J."/>
            <person name="Larsson K.H."/>
            <person name="Matsuura K."/>
            <person name="Barry K."/>
            <person name="Labutti K."/>
            <person name="Kuo R."/>
            <person name="Ohm R.A."/>
            <person name="Bhattacharya S.S."/>
            <person name="Shirouzu T."/>
            <person name="Yoshinaga Y."/>
            <person name="Martin F.M."/>
            <person name="Grigoriev I.V."/>
            <person name="Hibbett D.S."/>
        </authorList>
    </citation>
    <scope>NUCLEOTIDE SEQUENCE [LARGE SCALE GENOMIC DNA]</scope>
    <source>
        <strain evidence="8 9">CBS 109695</strain>
    </source>
</reference>
<dbReference type="InterPro" id="IPR002453">
    <property type="entry name" value="Beta_tubulin"/>
</dbReference>
<dbReference type="GO" id="GO:0003924">
    <property type="term" value="F:GTPase activity"/>
    <property type="evidence" value="ECO:0007669"/>
    <property type="project" value="InterPro"/>
</dbReference>
<evidence type="ECO:0000256" key="3">
    <source>
        <dbReference type="ARBA" id="ARBA00022701"/>
    </source>
</evidence>
<comment type="subcellular location">
    <subcellularLocation>
        <location evidence="1">Cytoplasm</location>
        <location evidence="1">Cytoskeleton</location>
    </subcellularLocation>
</comment>
<keyword evidence="4" id="KW-0547">Nucleotide-binding</keyword>
<dbReference type="GO" id="GO:0007017">
    <property type="term" value="P:microtubule-based process"/>
    <property type="evidence" value="ECO:0007669"/>
    <property type="project" value="InterPro"/>
</dbReference>
<proteinExistence type="inferred from homology"/>
<dbReference type="Gene3D" id="3.60.40.10">
    <property type="entry name" value="PPM-type phosphatase domain"/>
    <property type="match status" value="1"/>
</dbReference>
<dbReference type="InterPro" id="IPR000217">
    <property type="entry name" value="Tubulin"/>
</dbReference>
<dbReference type="GO" id="GO:0005200">
    <property type="term" value="F:structural constituent of cytoskeleton"/>
    <property type="evidence" value="ECO:0007669"/>
    <property type="project" value="InterPro"/>
</dbReference>
<evidence type="ECO:0000256" key="4">
    <source>
        <dbReference type="ARBA" id="ARBA00022741"/>
    </source>
</evidence>
<organism evidence="8 9">
    <name type="scientific">Athelia psychrophila</name>
    <dbReference type="NCBI Taxonomy" id="1759441"/>
    <lineage>
        <taxon>Eukaryota</taxon>
        <taxon>Fungi</taxon>
        <taxon>Dikarya</taxon>
        <taxon>Basidiomycota</taxon>
        <taxon>Agaricomycotina</taxon>
        <taxon>Agaricomycetes</taxon>
        <taxon>Agaricomycetidae</taxon>
        <taxon>Atheliales</taxon>
        <taxon>Atheliaceae</taxon>
        <taxon>Athelia</taxon>
    </lineage>
</organism>
<evidence type="ECO:0000256" key="1">
    <source>
        <dbReference type="ARBA" id="ARBA00004245"/>
    </source>
</evidence>
<dbReference type="Pfam" id="PF00481">
    <property type="entry name" value="PP2C"/>
    <property type="match status" value="1"/>
</dbReference>
<dbReference type="PROSITE" id="PS51746">
    <property type="entry name" value="PPM_2"/>
    <property type="match status" value="1"/>
</dbReference>
<dbReference type="SUPFAM" id="SSF81606">
    <property type="entry name" value="PP2C-like"/>
    <property type="match status" value="1"/>
</dbReference>
<feature type="domain" description="PPM-type phosphatase" evidence="7">
    <location>
        <begin position="74"/>
        <end position="250"/>
    </location>
</feature>
<evidence type="ECO:0000313" key="8">
    <source>
        <dbReference type="EMBL" id="KZP16351.1"/>
    </source>
</evidence>
<gene>
    <name evidence="8" type="ORF">FIBSPDRAFT_1047584</name>
</gene>
<name>A0A166F243_9AGAM</name>
<dbReference type="PRINTS" id="PR01163">
    <property type="entry name" value="BETATUBULIN"/>
</dbReference>
<dbReference type="Gene3D" id="3.40.50.1440">
    <property type="entry name" value="Tubulin/FtsZ, GTPase domain"/>
    <property type="match status" value="1"/>
</dbReference>
<dbReference type="EMBL" id="KV417594">
    <property type="protein sequence ID" value="KZP16351.1"/>
    <property type="molecule type" value="Genomic_DNA"/>
</dbReference>
<dbReference type="SUPFAM" id="SSF52490">
    <property type="entry name" value="Tubulin nucleotide-binding domain-like"/>
    <property type="match status" value="1"/>
</dbReference>
<keyword evidence="5" id="KW-0342">GTP-binding</keyword>
<dbReference type="GO" id="GO:0005525">
    <property type="term" value="F:GTP binding"/>
    <property type="evidence" value="ECO:0007669"/>
    <property type="project" value="UniProtKB-KW"/>
</dbReference>
<evidence type="ECO:0000256" key="6">
    <source>
        <dbReference type="ARBA" id="ARBA00023212"/>
    </source>
</evidence>
<accession>A0A166F243</accession>
<dbReference type="InterPro" id="IPR036525">
    <property type="entry name" value="Tubulin/FtsZ_GTPase_sf"/>
</dbReference>
<protein>
    <recommendedName>
        <fullName evidence="7">PPM-type phosphatase domain-containing protein</fullName>
    </recommendedName>
</protein>
<dbReference type="GO" id="GO:0005874">
    <property type="term" value="C:microtubule"/>
    <property type="evidence" value="ECO:0007669"/>
    <property type="project" value="UniProtKB-KW"/>
</dbReference>
<evidence type="ECO:0000256" key="2">
    <source>
        <dbReference type="ARBA" id="ARBA00009636"/>
    </source>
</evidence>
<evidence type="ECO:0000256" key="5">
    <source>
        <dbReference type="ARBA" id="ARBA00023134"/>
    </source>
</evidence>